<gene>
    <name evidence="2" type="ORF">KSP39_PZI020060</name>
</gene>
<evidence type="ECO:0000313" key="2">
    <source>
        <dbReference type="EMBL" id="KAK8921678.1"/>
    </source>
</evidence>
<dbReference type="Proteomes" id="UP001418222">
    <property type="component" value="Unassembled WGS sequence"/>
</dbReference>
<feature type="region of interest" description="Disordered" evidence="1">
    <location>
        <begin position="103"/>
        <end position="129"/>
    </location>
</feature>
<reference evidence="2 3" key="1">
    <citation type="journal article" date="2022" name="Nat. Plants">
        <title>Genomes of leafy and leafless Platanthera orchids illuminate the evolution of mycoheterotrophy.</title>
        <authorList>
            <person name="Li M.H."/>
            <person name="Liu K.W."/>
            <person name="Li Z."/>
            <person name="Lu H.C."/>
            <person name="Ye Q.L."/>
            <person name="Zhang D."/>
            <person name="Wang J.Y."/>
            <person name="Li Y.F."/>
            <person name="Zhong Z.M."/>
            <person name="Liu X."/>
            <person name="Yu X."/>
            <person name="Liu D.K."/>
            <person name="Tu X.D."/>
            <person name="Liu B."/>
            <person name="Hao Y."/>
            <person name="Liao X.Y."/>
            <person name="Jiang Y.T."/>
            <person name="Sun W.H."/>
            <person name="Chen J."/>
            <person name="Chen Y.Q."/>
            <person name="Ai Y."/>
            <person name="Zhai J.W."/>
            <person name="Wu S.S."/>
            <person name="Zhou Z."/>
            <person name="Hsiao Y.Y."/>
            <person name="Wu W.L."/>
            <person name="Chen Y.Y."/>
            <person name="Lin Y.F."/>
            <person name="Hsu J.L."/>
            <person name="Li C.Y."/>
            <person name="Wang Z.W."/>
            <person name="Zhao X."/>
            <person name="Zhong W.Y."/>
            <person name="Ma X.K."/>
            <person name="Ma L."/>
            <person name="Huang J."/>
            <person name="Chen G.Z."/>
            <person name="Huang M.Z."/>
            <person name="Huang L."/>
            <person name="Peng D.H."/>
            <person name="Luo Y.B."/>
            <person name="Zou S.Q."/>
            <person name="Chen S.P."/>
            <person name="Lan S."/>
            <person name="Tsai W.C."/>
            <person name="Van de Peer Y."/>
            <person name="Liu Z.J."/>
        </authorList>
    </citation>
    <scope>NUCLEOTIDE SEQUENCE [LARGE SCALE GENOMIC DNA]</scope>
    <source>
        <strain evidence="2">Lor287</strain>
    </source>
</reference>
<dbReference type="EMBL" id="JBBWWQ010000018">
    <property type="protein sequence ID" value="KAK8921678.1"/>
    <property type="molecule type" value="Genomic_DNA"/>
</dbReference>
<evidence type="ECO:0000256" key="1">
    <source>
        <dbReference type="SAM" id="MobiDB-lite"/>
    </source>
</evidence>
<keyword evidence="3" id="KW-1185">Reference proteome</keyword>
<comment type="caution">
    <text evidence="2">The sequence shown here is derived from an EMBL/GenBank/DDBJ whole genome shotgun (WGS) entry which is preliminary data.</text>
</comment>
<sequence>MLGAFFFLTHQSRAFLLVLASLLKRLHLFLCRCAASCHMGISSSPRHPATGKAAQFGALKEGYMFDTSTGLARIGCRVTVLPDPPYFQKFCFFEASTPTKHSSEYTARRTPQLRRDQLSESSSSCSCENSTSGEVIRARQPTLVRRDGAGESFRRELQARCFRRDGCYELRAA</sequence>
<organism evidence="2 3">
    <name type="scientific">Platanthera zijinensis</name>
    <dbReference type="NCBI Taxonomy" id="2320716"/>
    <lineage>
        <taxon>Eukaryota</taxon>
        <taxon>Viridiplantae</taxon>
        <taxon>Streptophyta</taxon>
        <taxon>Embryophyta</taxon>
        <taxon>Tracheophyta</taxon>
        <taxon>Spermatophyta</taxon>
        <taxon>Magnoliopsida</taxon>
        <taxon>Liliopsida</taxon>
        <taxon>Asparagales</taxon>
        <taxon>Orchidaceae</taxon>
        <taxon>Orchidoideae</taxon>
        <taxon>Orchideae</taxon>
        <taxon>Orchidinae</taxon>
        <taxon>Platanthera</taxon>
    </lineage>
</organism>
<evidence type="ECO:0000313" key="3">
    <source>
        <dbReference type="Proteomes" id="UP001418222"/>
    </source>
</evidence>
<proteinExistence type="predicted"/>
<name>A0AAP0B079_9ASPA</name>
<dbReference type="AlphaFoldDB" id="A0AAP0B079"/>
<protein>
    <submittedName>
        <fullName evidence="2">Uncharacterized protein</fullName>
    </submittedName>
</protein>
<accession>A0AAP0B079</accession>
<feature type="compositionally biased region" description="Low complexity" evidence="1">
    <location>
        <begin position="119"/>
        <end position="129"/>
    </location>
</feature>
<feature type="compositionally biased region" description="Basic and acidic residues" evidence="1">
    <location>
        <begin position="103"/>
        <end position="118"/>
    </location>
</feature>